<dbReference type="OMA" id="STHWRQR"/>
<dbReference type="VEuPathDB" id="ToxoDB:EAH_00031950"/>
<evidence type="ECO:0000313" key="3">
    <source>
        <dbReference type="EMBL" id="CDI82970.1"/>
    </source>
</evidence>
<feature type="domain" description="Apoptosis-antagonizing transcription factor C-terminal" evidence="2">
    <location>
        <begin position="267"/>
        <end position="331"/>
    </location>
</feature>
<proteinExistence type="predicted"/>
<organism evidence="3 4">
    <name type="scientific">Eimeria acervulina</name>
    <name type="common">Coccidian parasite</name>
    <dbReference type="NCBI Taxonomy" id="5801"/>
    <lineage>
        <taxon>Eukaryota</taxon>
        <taxon>Sar</taxon>
        <taxon>Alveolata</taxon>
        <taxon>Apicomplexa</taxon>
        <taxon>Conoidasida</taxon>
        <taxon>Coccidia</taxon>
        <taxon>Eucoccidiorida</taxon>
        <taxon>Eimeriorina</taxon>
        <taxon>Eimeriidae</taxon>
        <taxon>Eimeria</taxon>
    </lineage>
</organism>
<dbReference type="GO" id="GO:0005730">
    <property type="term" value="C:nucleolus"/>
    <property type="evidence" value="ECO:0007669"/>
    <property type="project" value="TreeGrafter"/>
</dbReference>
<evidence type="ECO:0000259" key="2">
    <source>
        <dbReference type="Pfam" id="PF08164"/>
    </source>
</evidence>
<dbReference type="GeneID" id="25271265"/>
<dbReference type="PANTHER" id="PTHR15565">
    <property type="entry name" value="AATF PROTEIN APOPTOSIS ANTAGONIZING TRANSCRIPTION FACTOR"/>
    <property type="match status" value="1"/>
</dbReference>
<dbReference type="AlphaFoldDB" id="U6GS01"/>
<dbReference type="InterPro" id="IPR012617">
    <property type="entry name" value="AATF_C"/>
</dbReference>
<name>U6GS01_EIMAC</name>
<feature type="compositionally biased region" description="Basic residues" evidence="1">
    <location>
        <begin position="12"/>
        <end position="22"/>
    </location>
</feature>
<evidence type="ECO:0000256" key="1">
    <source>
        <dbReference type="SAM" id="MobiDB-lite"/>
    </source>
</evidence>
<gene>
    <name evidence="3" type="ORF">EAH_00031950</name>
</gene>
<sequence>MTVRISGGPSRAPKRAARRGAPRAREENLNESSDEEITSSSSSSSSEEETDRSKGKRLQLDEGLLRQVRKVQQQQQQQQQKQKKKQRLLLLGLGGEKGQQQQQQRKAQQLKLQRQLHAKLIGVRVSTNTALRLANRIPAADVLQLLQQQQQQQKTEAALRTVRKEAARTFVLLRQLQQLLLQQSSLSAAFAAASSDKSTAAAAAAAAAVAEGGWQQRRDKYKQQQATGGEADVWRLLAEGPSANSLRSVCLSNIDAWHQQTFAADFYVELLKASVAAGEGQVEASTLTRETALLTAKRKASGKIVDRRASKGRKIRYKPIPQLESFATAVPWTPDTDALPGADDPLVVEGLMNNLFAAT</sequence>
<dbReference type="OrthoDB" id="5783963at2759"/>
<dbReference type="Pfam" id="PF08164">
    <property type="entry name" value="TRAUB"/>
    <property type="match status" value="1"/>
</dbReference>
<reference evidence="3" key="1">
    <citation type="submission" date="2013-10" db="EMBL/GenBank/DDBJ databases">
        <title>Genomic analysis of the causative agents of coccidiosis in chickens.</title>
        <authorList>
            <person name="Reid A.J."/>
            <person name="Blake D."/>
            <person name="Billington K."/>
            <person name="Browne H."/>
            <person name="Dunn M."/>
            <person name="Hung S."/>
            <person name="Kawahara F."/>
            <person name="Miranda-Saavedra D."/>
            <person name="Mourier T."/>
            <person name="Nagra H."/>
            <person name="Otto T.D."/>
            <person name="Rawlings N."/>
            <person name="Sanchez A."/>
            <person name="Sanders M."/>
            <person name="Subramaniam C."/>
            <person name="Tay Y."/>
            <person name="Dear P."/>
            <person name="Doerig C."/>
            <person name="Gruber A."/>
            <person name="Parkinson J."/>
            <person name="Shirley M."/>
            <person name="Wan K.L."/>
            <person name="Berriman M."/>
            <person name="Tomley F."/>
            <person name="Pain A."/>
        </authorList>
    </citation>
    <scope>NUCLEOTIDE SEQUENCE [LARGE SCALE GENOMIC DNA]</scope>
    <source>
        <strain evidence="3">Houghton</strain>
    </source>
</reference>
<dbReference type="Proteomes" id="UP000018050">
    <property type="component" value="Unassembled WGS sequence"/>
</dbReference>
<protein>
    <recommendedName>
        <fullName evidence="2">Apoptosis-antagonizing transcription factor C-terminal domain-containing protein</fullName>
    </recommendedName>
</protein>
<feature type="region of interest" description="Disordered" evidence="1">
    <location>
        <begin position="1"/>
        <end position="59"/>
    </location>
</feature>
<reference evidence="3" key="2">
    <citation type="submission" date="2013-10" db="EMBL/GenBank/DDBJ databases">
        <authorList>
            <person name="Aslett M."/>
        </authorList>
    </citation>
    <scope>NUCLEOTIDE SEQUENCE [LARGE SCALE GENOMIC DNA]</scope>
    <source>
        <strain evidence="3">Houghton</strain>
    </source>
</reference>
<dbReference type="InterPro" id="IPR039223">
    <property type="entry name" value="AATF/Bfr2"/>
</dbReference>
<dbReference type="EMBL" id="HG672993">
    <property type="protein sequence ID" value="CDI82970.1"/>
    <property type="molecule type" value="Genomic_DNA"/>
</dbReference>
<dbReference type="PANTHER" id="PTHR15565:SF0">
    <property type="entry name" value="PROTEIN AATF"/>
    <property type="match status" value="1"/>
</dbReference>
<keyword evidence="4" id="KW-1185">Reference proteome</keyword>
<dbReference type="RefSeq" id="XP_013247814.1">
    <property type="nucleotide sequence ID" value="XM_013392360.1"/>
</dbReference>
<evidence type="ECO:0000313" key="4">
    <source>
        <dbReference type="Proteomes" id="UP000018050"/>
    </source>
</evidence>
<accession>U6GS01</accession>